<sequence length="135" mass="14428">MEGRTGFGLSPSAEASLAAAFLATARAGSIASKIVGCLCLRVSIYIIYEIELPVLGRPVGGGTSQGVCTIQHFFPWIKILREIINPPDWEDAAALHDFLVEDAARLEVEAHLTTLPAREATAGARGRHIILLLPP</sequence>
<reference evidence="1 2" key="1">
    <citation type="submission" date="2024-10" db="EMBL/GenBank/DDBJ databases">
        <title>Updated reference genomes for cyclostephanoid diatoms.</title>
        <authorList>
            <person name="Roberts W.R."/>
            <person name="Alverson A.J."/>
        </authorList>
    </citation>
    <scope>NUCLEOTIDE SEQUENCE [LARGE SCALE GENOMIC DNA]</scope>
    <source>
        <strain evidence="1 2">AJA010-31</strain>
    </source>
</reference>
<keyword evidence="2" id="KW-1185">Reference proteome</keyword>
<dbReference type="Proteomes" id="UP001530400">
    <property type="component" value="Unassembled WGS sequence"/>
</dbReference>
<comment type="caution">
    <text evidence="1">The sequence shown here is derived from an EMBL/GenBank/DDBJ whole genome shotgun (WGS) entry which is preliminary data.</text>
</comment>
<dbReference type="AlphaFoldDB" id="A0ABD3Q5F4"/>
<gene>
    <name evidence="1" type="ORF">ACHAWO_002096</name>
</gene>
<dbReference type="EMBL" id="JALLPJ020000389">
    <property type="protein sequence ID" value="KAL3793485.1"/>
    <property type="molecule type" value="Genomic_DNA"/>
</dbReference>
<proteinExistence type="predicted"/>
<evidence type="ECO:0000313" key="1">
    <source>
        <dbReference type="EMBL" id="KAL3793485.1"/>
    </source>
</evidence>
<evidence type="ECO:0000313" key="2">
    <source>
        <dbReference type="Proteomes" id="UP001530400"/>
    </source>
</evidence>
<organism evidence="1 2">
    <name type="scientific">Cyclotella atomus</name>
    <dbReference type="NCBI Taxonomy" id="382360"/>
    <lineage>
        <taxon>Eukaryota</taxon>
        <taxon>Sar</taxon>
        <taxon>Stramenopiles</taxon>
        <taxon>Ochrophyta</taxon>
        <taxon>Bacillariophyta</taxon>
        <taxon>Coscinodiscophyceae</taxon>
        <taxon>Thalassiosirophycidae</taxon>
        <taxon>Stephanodiscales</taxon>
        <taxon>Stephanodiscaceae</taxon>
        <taxon>Cyclotella</taxon>
    </lineage>
</organism>
<name>A0ABD3Q5F4_9STRA</name>
<accession>A0ABD3Q5F4</accession>
<protein>
    <submittedName>
        <fullName evidence="1">Uncharacterized protein</fullName>
    </submittedName>
</protein>